<keyword evidence="2" id="KW-1185">Reference proteome</keyword>
<dbReference type="RefSeq" id="WP_108602205.1">
    <property type="nucleotide sequence ID" value="NZ_CP026604.1"/>
</dbReference>
<dbReference type="InterPro" id="IPR014543">
    <property type="entry name" value="UCP028291"/>
</dbReference>
<accession>A0A2S0VPL4</accession>
<proteinExistence type="predicted"/>
<name>A0A2S0VPL4_9ALTE</name>
<evidence type="ECO:0000313" key="2">
    <source>
        <dbReference type="Proteomes" id="UP000244441"/>
    </source>
</evidence>
<sequence length="111" mass="12773">MSIINQVQSQQTAKFKVIAAINNLDSSRMIKRLCKHYSHKVDAGWNQNQGYIQFAMGFCDLQAKPEHLTLTCWANSQAELEEIAQCVARHFARFIKQPEMQLTWNSPICET</sequence>
<gene>
    <name evidence="1" type="ORF">C2869_06615</name>
</gene>
<organism evidence="1 2">
    <name type="scientific">Saccharobesus litoralis</name>
    <dbReference type="NCBI Taxonomy" id="2172099"/>
    <lineage>
        <taxon>Bacteria</taxon>
        <taxon>Pseudomonadati</taxon>
        <taxon>Pseudomonadota</taxon>
        <taxon>Gammaproteobacteria</taxon>
        <taxon>Alteromonadales</taxon>
        <taxon>Alteromonadaceae</taxon>
        <taxon>Saccharobesus</taxon>
    </lineage>
</organism>
<dbReference type="Gene3D" id="3.30.310.50">
    <property type="entry name" value="Alpha-D-phosphohexomutase, C-terminal domain"/>
    <property type="match status" value="1"/>
</dbReference>
<protein>
    <submittedName>
        <fullName evidence="1">DUF2218 domain-containing protein</fullName>
    </submittedName>
</protein>
<dbReference type="OrthoDB" id="9806511at2"/>
<dbReference type="AlphaFoldDB" id="A0A2S0VPL4"/>
<dbReference type="EMBL" id="CP026604">
    <property type="protein sequence ID" value="AWB66133.1"/>
    <property type="molecule type" value="Genomic_DNA"/>
</dbReference>
<evidence type="ECO:0000313" key="1">
    <source>
        <dbReference type="EMBL" id="AWB66133.1"/>
    </source>
</evidence>
<dbReference type="Pfam" id="PF09981">
    <property type="entry name" value="DUF2218"/>
    <property type="match status" value="1"/>
</dbReference>
<dbReference type="Proteomes" id="UP000244441">
    <property type="component" value="Chromosome"/>
</dbReference>
<dbReference type="KEGG" id="cate:C2869_06615"/>
<reference evidence="1 2" key="1">
    <citation type="submission" date="2018-01" db="EMBL/GenBank/DDBJ databases">
        <title>Genome sequence of a Cantenovulum-like bacteria.</title>
        <authorList>
            <person name="Tan W.R."/>
            <person name="Lau N.-S."/>
            <person name="Go F."/>
            <person name="Amirul A.-A.A."/>
        </authorList>
    </citation>
    <scope>NUCLEOTIDE SEQUENCE [LARGE SCALE GENOMIC DNA]</scope>
    <source>
        <strain evidence="1 2">CCB-QB4</strain>
    </source>
</reference>